<dbReference type="PANTHER" id="PTHR43649">
    <property type="entry name" value="ARABINOSE-BINDING PROTEIN-RELATED"/>
    <property type="match status" value="1"/>
</dbReference>
<organism evidence="2 3">
    <name type="scientific">Winkia neuii subsp. anitrata</name>
    <dbReference type="NCBI Taxonomy" id="29318"/>
    <lineage>
        <taxon>Bacteria</taxon>
        <taxon>Bacillati</taxon>
        <taxon>Actinomycetota</taxon>
        <taxon>Actinomycetes</taxon>
        <taxon>Actinomycetales</taxon>
        <taxon>Actinomycetaceae</taxon>
        <taxon>Winkia</taxon>
    </lineage>
</organism>
<evidence type="ECO:0000313" key="2">
    <source>
        <dbReference type="EMBL" id="WCE46472.1"/>
    </source>
</evidence>
<keyword evidence="1" id="KW-0732">Signal</keyword>
<gene>
    <name evidence="2" type="ORF">PIG85_02155</name>
</gene>
<evidence type="ECO:0000256" key="1">
    <source>
        <dbReference type="SAM" id="SignalP"/>
    </source>
</evidence>
<accession>A0AB38XQ54</accession>
<dbReference type="Gene3D" id="3.40.190.10">
    <property type="entry name" value="Periplasmic binding protein-like II"/>
    <property type="match status" value="2"/>
</dbReference>
<dbReference type="Pfam" id="PF01547">
    <property type="entry name" value="SBP_bac_1"/>
    <property type="match status" value="1"/>
</dbReference>
<dbReference type="RefSeq" id="WP_004806462.1">
    <property type="nucleotide sequence ID" value="NZ_CP116394.1"/>
</dbReference>
<proteinExistence type="predicted"/>
<reference evidence="2" key="1">
    <citation type="submission" date="2023-01" db="EMBL/GenBank/DDBJ databases">
        <title>Comparative Genomic Analysis of the Clinically-Derived Winkia Strain NY0527 Provides Evidence into the Taxonomic Reassignment of Winkia neuii and Characterizes Their Virulence Traits.</title>
        <authorList>
            <person name="Cai X."/>
            <person name="Peng Y."/>
            <person name="Li M."/>
            <person name="Qiu Y."/>
            <person name="Wang Y."/>
            <person name="Xu L."/>
            <person name="Hou Q."/>
        </authorList>
    </citation>
    <scope>NUCLEOTIDE SEQUENCE</scope>
    <source>
        <strain evidence="2">NY0527</strain>
    </source>
</reference>
<evidence type="ECO:0000313" key="3">
    <source>
        <dbReference type="Proteomes" id="UP001211044"/>
    </source>
</evidence>
<dbReference type="PANTHER" id="PTHR43649:SF30">
    <property type="entry name" value="ABC TRANSPORTER SUBSTRATE-BINDING PROTEIN"/>
    <property type="match status" value="1"/>
</dbReference>
<dbReference type="InterPro" id="IPR006059">
    <property type="entry name" value="SBP"/>
</dbReference>
<feature type="signal peptide" evidence="1">
    <location>
        <begin position="1"/>
        <end position="22"/>
    </location>
</feature>
<dbReference type="AlphaFoldDB" id="A0AB38XQ54"/>
<dbReference type="Proteomes" id="UP001211044">
    <property type="component" value="Chromosome"/>
</dbReference>
<name>A0AB38XQ54_9ACTO</name>
<feature type="chain" id="PRO_5044314712" evidence="1">
    <location>
        <begin position="23"/>
        <end position="415"/>
    </location>
</feature>
<dbReference type="PROSITE" id="PS51257">
    <property type="entry name" value="PROKAR_LIPOPROTEIN"/>
    <property type="match status" value="1"/>
</dbReference>
<dbReference type="EMBL" id="CP116394">
    <property type="protein sequence ID" value="WCE46472.1"/>
    <property type="molecule type" value="Genomic_DNA"/>
</dbReference>
<dbReference type="KEGG" id="wne:PIG85_02155"/>
<sequence>MRNATTRLLAAGVAGVTALTLAGCGQSKDDSASSDSGTTLKMLVPAYTDNVKELWGEVIDGFKKENPDINIDLQVESWENINDVVRQNIQADKAPDILNIDSFTDFAADDLLYSAEDVASKKTLDNIQDSFRKNASMEGTQYGLPLFASARALFYNEDLFKEAGITAPPKTWAELEKDAKAIKALGKDGVDGYGMPLGNEEAQAEAAIWFFGAGGGYGDENKITVDQKANVEAANFMQKLIKEGATEANPGSAQRTPLGKTFFQGKLGMVVGLPQYKKLIEEQNPKLNYKIAPIPTKDGSEVTLGVADHLMAFDNGADKQEAIKKFFDYFYSDAAYPKFVGTLGFIPITKSAGEAMKDDPTTKEFIPLLPKAKFYPFTNPKWQSVQGSIQSNIGKIATEDPATVLKQIQSESEQD</sequence>
<protein>
    <submittedName>
        <fullName evidence="2">Extracellular solute-binding protein</fullName>
    </submittedName>
</protein>
<dbReference type="InterPro" id="IPR050490">
    <property type="entry name" value="Bact_solute-bd_prot1"/>
</dbReference>
<dbReference type="SUPFAM" id="SSF53850">
    <property type="entry name" value="Periplasmic binding protein-like II"/>
    <property type="match status" value="1"/>
</dbReference>